<dbReference type="EMBL" id="PCDP01000083">
    <property type="protein sequence ID" value="PZM07430.1"/>
    <property type="molecule type" value="Genomic_DNA"/>
</dbReference>
<organism evidence="3 4">
    <name type="scientific">Rhizobium tubonense</name>
    <dbReference type="NCBI Taxonomy" id="484088"/>
    <lineage>
        <taxon>Bacteria</taxon>
        <taxon>Pseudomonadati</taxon>
        <taxon>Pseudomonadota</taxon>
        <taxon>Alphaproteobacteria</taxon>
        <taxon>Hyphomicrobiales</taxon>
        <taxon>Rhizobiaceae</taxon>
        <taxon>Rhizobium/Agrobacterium group</taxon>
        <taxon>Rhizobium</taxon>
    </lineage>
</organism>
<gene>
    <name evidence="3" type="ORF">CPY51_31720</name>
</gene>
<protein>
    <recommendedName>
        <fullName evidence="2">Glycosyl transferase family 25 domain-containing protein</fullName>
    </recommendedName>
</protein>
<evidence type="ECO:0000313" key="3">
    <source>
        <dbReference type="EMBL" id="PZM07430.1"/>
    </source>
</evidence>
<accession>A0A2W4E6D7</accession>
<sequence length="290" mass="33207">MRRVPSNTISSSDYSSTNSDPLCNGQGGSMSTVHMTPNSQTISAKVISLSGSLKRRDAVSSNLATAKSLNWEFFDAATSDRPVELIVDTKRQLAKCGRVLSNGEIGCFKSHFEVLKQFVEGDGREWLLVLEDDVWVDPEFDFHLLTKELEKLQIDCLRLFARRIKRVDVVGYFGEQQVVRFRSDPYGTQAYVISRAGAARFLSTIKAIDMPIDVELGRFWNHGLAIYAIFPFPCVERAFVSTLLQEREHSKGAVQNRSLRHYIFRIENKFHKEMANLHFRWSRFWKRGEC</sequence>
<reference evidence="3 4" key="1">
    <citation type="journal article" date="2018" name="Sci. Rep.">
        <title>Rhizobium tumorigenes sp. nov., a novel plant tumorigenic bacterium isolated from cane gall tumors on thornless blackberry.</title>
        <authorList>
            <person name="Kuzmanovi N."/>
            <person name="Smalla K."/>
            <person name="Gronow S."/>
            <person name="PuBawska J."/>
        </authorList>
    </citation>
    <scope>NUCLEOTIDE SEQUENCE [LARGE SCALE GENOMIC DNA]</scope>
    <source>
        <strain evidence="3 4">CCBAU 85046</strain>
    </source>
</reference>
<dbReference type="CDD" id="cd06532">
    <property type="entry name" value="Glyco_transf_25"/>
    <property type="match status" value="1"/>
</dbReference>
<feature type="region of interest" description="Disordered" evidence="1">
    <location>
        <begin position="1"/>
        <end position="35"/>
    </location>
</feature>
<dbReference type="InterPro" id="IPR002654">
    <property type="entry name" value="Glyco_trans_25"/>
</dbReference>
<evidence type="ECO:0000259" key="2">
    <source>
        <dbReference type="Pfam" id="PF01755"/>
    </source>
</evidence>
<feature type="domain" description="Glycosyl transferase family 25" evidence="2">
    <location>
        <begin position="46"/>
        <end position="214"/>
    </location>
</feature>
<dbReference type="Pfam" id="PF01755">
    <property type="entry name" value="Glyco_transf_25"/>
    <property type="match status" value="1"/>
</dbReference>
<dbReference type="Proteomes" id="UP000248925">
    <property type="component" value="Unassembled WGS sequence"/>
</dbReference>
<name>A0A2W4E6D7_9HYPH</name>
<keyword evidence="4" id="KW-1185">Reference proteome</keyword>
<comment type="caution">
    <text evidence="3">The sequence shown here is derived from an EMBL/GenBank/DDBJ whole genome shotgun (WGS) entry which is preliminary data.</text>
</comment>
<dbReference type="AlphaFoldDB" id="A0A2W4E6D7"/>
<proteinExistence type="predicted"/>
<evidence type="ECO:0000313" key="4">
    <source>
        <dbReference type="Proteomes" id="UP000248925"/>
    </source>
</evidence>
<dbReference type="OrthoDB" id="259382at2"/>
<feature type="compositionally biased region" description="Low complexity" evidence="1">
    <location>
        <begin position="1"/>
        <end position="20"/>
    </location>
</feature>
<evidence type="ECO:0000256" key="1">
    <source>
        <dbReference type="SAM" id="MobiDB-lite"/>
    </source>
</evidence>